<dbReference type="InterPro" id="IPR012951">
    <property type="entry name" value="BBE"/>
</dbReference>
<proteinExistence type="inferred from homology"/>
<reference evidence="7" key="2">
    <citation type="journal article" date="2020" name="Nat. Commun.">
        <title>Large-scale genome sequencing of mycorrhizal fungi provides insights into the early evolution of symbiotic traits.</title>
        <authorList>
            <person name="Miyauchi S."/>
            <person name="Kiss E."/>
            <person name="Kuo A."/>
            <person name="Drula E."/>
            <person name="Kohler A."/>
            <person name="Sanchez-Garcia M."/>
            <person name="Morin E."/>
            <person name="Andreopoulos B."/>
            <person name="Barry K.W."/>
            <person name="Bonito G."/>
            <person name="Buee M."/>
            <person name="Carver A."/>
            <person name="Chen C."/>
            <person name="Cichocki N."/>
            <person name="Clum A."/>
            <person name="Culley D."/>
            <person name="Crous P.W."/>
            <person name="Fauchery L."/>
            <person name="Girlanda M."/>
            <person name="Hayes R.D."/>
            <person name="Keri Z."/>
            <person name="LaButti K."/>
            <person name="Lipzen A."/>
            <person name="Lombard V."/>
            <person name="Magnuson J."/>
            <person name="Maillard F."/>
            <person name="Murat C."/>
            <person name="Nolan M."/>
            <person name="Ohm R.A."/>
            <person name="Pangilinan J."/>
            <person name="Pereira M.F."/>
            <person name="Perotto S."/>
            <person name="Peter M."/>
            <person name="Pfister S."/>
            <person name="Riley R."/>
            <person name="Sitrit Y."/>
            <person name="Stielow J.B."/>
            <person name="Szollosi G."/>
            <person name="Zifcakova L."/>
            <person name="Stursova M."/>
            <person name="Spatafora J.W."/>
            <person name="Tedersoo L."/>
            <person name="Vaario L.M."/>
            <person name="Yamada A."/>
            <person name="Yan M."/>
            <person name="Wang P."/>
            <person name="Xu J."/>
            <person name="Bruns T."/>
            <person name="Baldrian P."/>
            <person name="Vilgalys R."/>
            <person name="Dunand C."/>
            <person name="Henrissat B."/>
            <person name="Grigoriev I.V."/>
            <person name="Hibbett D."/>
            <person name="Nagy L.G."/>
            <person name="Martin F.M."/>
        </authorList>
    </citation>
    <scope>NUCLEOTIDE SEQUENCE</scope>
    <source>
        <strain evidence="7">Prilba</strain>
    </source>
</reference>
<dbReference type="Proteomes" id="UP000759537">
    <property type="component" value="Unassembled WGS sequence"/>
</dbReference>
<evidence type="ECO:0000256" key="4">
    <source>
        <dbReference type="ARBA" id="ARBA00022827"/>
    </source>
</evidence>
<evidence type="ECO:0000256" key="3">
    <source>
        <dbReference type="ARBA" id="ARBA00022630"/>
    </source>
</evidence>
<evidence type="ECO:0000256" key="5">
    <source>
        <dbReference type="ARBA" id="ARBA00023002"/>
    </source>
</evidence>
<dbReference type="InterPro" id="IPR016169">
    <property type="entry name" value="FAD-bd_PCMH_sub2"/>
</dbReference>
<dbReference type="PANTHER" id="PTHR42973:SF39">
    <property type="entry name" value="FAD-BINDING PCMH-TYPE DOMAIN-CONTAINING PROTEIN"/>
    <property type="match status" value="1"/>
</dbReference>
<comment type="caution">
    <text evidence="7">The sequence shown here is derived from an EMBL/GenBank/DDBJ whole genome shotgun (WGS) entry which is preliminary data.</text>
</comment>
<dbReference type="Pfam" id="PF08031">
    <property type="entry name" value="BBE"/>
    <property type="match status" value="1"/>
</dbReference>
<dbReference type="InterPro" id="IPR050416">
    <property type="entry name" value="FAD-linked_Oxidoreductase"/>
</dbReference>
<reference evidence="7" key="1">
    <citation type="submission" date="2019-10" db="EMBL/GenBank/DDBJ databases">
        <authorList>
            <consortium name="DOE Joint Genome Institute"/>
            <person name="Kuo A."/>
            <person name="Miyauchi S."/>
            <person name="Kiss E."/>
            <person name="Drula E."/>
            <person name="Kohler A."/>
            <person name="Sanchez-Garcia M."/>
            <person name="Andreopoulos B."/>
            <person name="Barry K.W."/>
            <person name="Bonito G."/>
            <person name="Buee M."/>
            <person name="Carver A."/>
            <person name="Chen C."/>
            <person name="Cichocki N."/>
            <person name="Clum A."/>
            <person name="Culley D."/>
            <person name="Crous P.W."/>
            <person name="Fauchery L."/>
            <person name="Girlanda M."/>
            <person name="Hayes R."/>
            <person name="Keri Z."/>
            <person name="LaButti K."/>
            <person name="Lipzen A."/>
            <person name="Lombard V."/>
            <person name="Magnuson J."/>
            <person name="Maillard F."/>
            <person name="Morin E."/>
            <person name="Murat C."/>
            <person name="Nolan M."/>
            <person name="Ohm R."/>
            <person name="Pangilinan J."/>
            <person name="Pereira M."/>
            <person name="Perotto S."/>
            <person name="Peter M."/>
            <person name="Riley R."/>
            <person name="Sitrit Y."/>
            <person name="Stielow B."/>
            <person name="Szollosi G."/>
            <person name="Zifcakova L."/>
            <person name="Stursova M."/>
            <person name="Spatafora J.W."/>
            <person name="Tedersoo L."/>
            <person name="Vaario L.-M."/>
            <person name="Yamada A."/>
            <person name="Yan M."/>
            <person name="Wang P."/>
            <person name="Xu J."/>
            <person name="Bruns T."/>
            <person name="Baldrian P."/>
            <person name="Vilgalys R."/>
            <person name="Henrissat B."/>
            <person name="Grigoriev I.V."/>
            <person name="Hibbett D."/>
            <person name="Nagy L.G."/>
            <person name="Martin F.M."/>
        </authorList>
    </citation>
    <scope>NUCLEOTIDE SEQUENCE</scope>
    <source>
        <strain evidence="7">Prilba</strain>
    </source>
</reference>
<dbReference type="InterPro" id="IPR016166">
    <property type="entry name" value="FAD-bd_PCMH"/>
</dbReference>
<dbReference type="Gene3D" id="3.30.465.10">
    <property type="match status" value="1"/>
</dbReference>
<evidence type="ECO:0000313" key="7">
    <source>
        <dbReference type="EMBL" id="KAF8483507.1"/>
    </source>
</evidence>
<dbReference type="GO" id="GO:0016491">
    <property type="term" value="F:oxidoreductase activity"/>
    <property type="evidence" value="ECO:0007669"/>
    <property type="project" value="UniProtKB-KW"/>
</dbReference>
<protein>
    <submittedName>
        <fullName evidence="7">FAD-binding domain-containing protein</fullName>
    </submittedName>
</protein>
<name>A0A9P5N0Q9_9AGAM</name>
<dbReference type="SUPFAM" id="SSF56176">
    <property type="entry name" value="FAD-binding/transporter-associated domain-like"/>
    <property type="match status" value="1"/>
</dbReference>
<gene>
    <name evidence="7" type="ORF">DFH94DRAFT_680014</name>
</gene>
<evidence type="ECO:0000259" key="6">
    <source>
        <dbReference type="PROSITE" id="PS51387"/>
    </source>
</evidence>
<evidence type="ECO:0000256" key="1">
    <source>
        <dbReference type="ARBA" id="ARBA00001974"/>
    </source>
</evidence>
<dbReference type="Gene3D" id="3.40.462.20">
    <property type="match status" value="1"/>
</dbReference>
<dbReference type="InterPro" id="IPR006094">
    <property type="entry name" value="Oxid_FAD_bind_N"/>
</dbReference>
<dbReference type="OrthoDB" id="415825at2759"/>
<sequence length="486" mass="52443">MSSQPESFSGDWITASHPNYSEAIARWASNAERRATAVAFVKSAQDVAIVLNHAKQHKLLIAIRGGGHSPSGASSIEGGIVVDLSRYLSGVRVDPVEKLAYVGGGAIWETVDKTAIEHGLAAVAGTVNHTGVGGLLLGGGYGFLTGEHGLALDNLVRATVVTASGEILTVSATENADLFWGIRGAGCNFGIVTEFVIQLHPQRRTVFAGIIAYPPPTIDKAVSTAAQFLSEGLSEKETIFYAQTTDPGGNAVALFVLFWNGSGDDGRNHFKRFFDLGPVMDTCKEIPYEELNAIQNFNVRHGNNYYMKGVFSSGPQADVAKNLVSRLPELSKESSANITVVYELLPKEKTLSVPRNATAHIRVPLFNVLLIATWNDKDTNKVDVLRRATNELASIVIQGEKVITEQLSIGYGNYSEPQERMGAESRMLIYPFADFEDIASPAAGTAGPTAKAPALFAENYAKLQKLKKQYDPDLVFFKWNPVTPQA</sequence>
<dbReference type="Gene3D" id="3.30.43.10">
    <property type="entry name" value="Uridine Diphospho-n-acetylenolpyruvylglucosamine Reductase, domain 2"/>
    <property type="match status" value="1"/>
</dbReference>
<comment type="similarity">
    <text evidence="2">Belongs to the oxygen-dependent FAD-linked oxidoreductase family.</text>
</comment>
<dbReference type="AlphaFoldDB" id="A0A9P5N0Q9"/>
<evidence type="ECO:0000256" key="2">
    <source>
        <dbReference type="ARBA" id="ARBA00005466"/>
    </source>
</evidence>
<dbReference type="PROSITE" id="PS51387">
    <property type="entry name" value="FAD_PCMH"/>
    <property type="match status" value="1"/>
</dbReference>
<evidence type="ECO:0000313" key="8">
    <source>
        <dbReference type="Proteomes" id="UP000759537"/>
    </source>
</evidence>
<organism evidence="7 8">
    <name type="scientific">Russula ochroleuca</name>
    <dbReference type="NCBI Taxonomy" id="152965"/>
    <lineage>
        <taxon>Eukaryota</taxon>
        <taxon>Fungi</taxon>
        <taxon>Dikarya</taxon>
        <taxon>Basidiomycota</taxon>
        <taxon>Agaricomycotina</taxon>
        <taxon>Agaricomycetes</taxon>
        <taxon>Russulales</taxon>
        <taxon>Russulaceae</taxon>
        <taxon>Russula</taxon>
    </lineage>
</organism>
<comment type="cofactor">
    <cofactor evidence="1">
        <name>FAD</name>
        <dbReference type="ChEBI" id="CHEBI:57692"/>
    </cofactor>
</comment>
<keyword evidence="5" id="KW-0560">Oxidoreductase</keyword>
<keyword evidence="8" id="KW-1185">Reference proteome</keyword>
<dbReference type="GO" id="GO:0071949">
    <property type="term" value="F:FAD binding"/>
    <property type="evidence" value="ECO:0007669"/>
    <property type="project" value="InterPro"/>
</dbReference>
<keyword evidence="4" id="KW-0274">FAD</keyword>
<dbReference type="InterPro" id="IPR036318">
    <property type="entry name" value="FAD-bd_PCMH-like_sf"/>
</dbReference>
<keyword evidence="3" id="KW-0285">Flavoprotein</keyword>
<dbReference type="Pfam" id="PF01565">
    <property type="entry name" value="FAD_binding_4"/>
    <property type="match status" value="1"/>
</dbReference>
<accession>A0A9P5N0Q9</accession>
<dbReference type="InterPro" id="IPR016167">
    <property type="entry name" value="FAD-bd_PCMH_sub1"/>
</dbReference>
<dbReference type="EMBL" id="WHVB01000004">
    <property type="protein sequence ID" value="KAF8483507.1"/>
    <property type="molecule type" value="Genomic_DNA"/>
</dbReference>
<dbReference type="PANTHER" id="PTHR42973">
    <property type="entry name" value="BINDING OXIDOREDUCTASE, PUTATIVE (AFU_ORTHOLOGUE AFUA_1G17690)-RELATED"/>
    <property type="match status" value="1"/>
</dbReference>
<feature type="domain" description="FAD-binding PCMH-type" evidence="6">
    <location>
        <begin position="30"/>
        <end position="202"/>
    </location>
</feature>